<dbReference type="InterPro" id="IPR008978">
    <property type="entry name" value="HSP20-like_chaperone"/>
</dbReference>
<organism evidence="5 6">
    <name type="scientific">Neolecta irregularis (strain DAH-3)</name>
    <dbReference type="NCBI Taxonomy" id="1198029"/>
    <lineage>
        <taxon>Eukaryota</taxon>
        <taxon>Fungi</taxon>
        <taxon>Dikarya</taxon>
        <taxon>Ascomycota</taxon>
        <taxon>Taphrinomycotina</taxon>
        <taxon>Neolectales</taxon>
        <taxon>Neolectaceae</taxon>
        <taxon>Neolecta</taxon>
    </lineage>
</organism>
<proteinExistence type="inferred from homology"/>
<accession>A0A1U7LRA1</accession>
<protein>
    <submittedName>
        <fullName evidence="5">Heat shock protein 16</fullName>
    </submittedName>
</protein>
<dbReference type="EMBL" id="LXFE01000478">
    <property type="protein sequence ID" value="OLL25187.1"/>
    <property type="molecule type" value="Genomic_DNA"/>
</dbReference>
<dbReference type="SUPFAM" id="SSF49764">
    <property type="entry name" value="HSP20-like chaperones"/>
    <property type="match status" value="1"/>
</dbReference>
<dbReference type="InterPro" id="IPR031107">
    <property type="entry name" value="Small_HSP"/>
</dbReference>
<comment type="similarity">
    <text evidence="2 3">Belongs to the small heat shock protein (HSP20) family.</text>
</comment>
<dbReference type="AlphaFoldDB" id="A0A1U7LRA1"/>
<dbReference type="Pfam" id="PF00011">
    <property type="entry name" value="HSP20"/>
    <property type="match status" value="1"/>
</dbReference>
<comment type="caution">
    <text evidence="5">The sequence shown here is derived from an EMBL/GenBank/DDBJ whole genome shotgun (WGS) entry which is preliminary data.</text>
</comment>
<dbReference type="Proteomes" id="UP000186594">
    <property type="component" value="Unassembled WGS sequence"/>
</dbReference>
<feature type="domain" description="SHSP" evidence="4">
    <location>
        <begin position="31"/>
        <end position="143"/>
    </location>
</feature>
<dbReference type="OMA" id="DASLWAM"/>
<keyword evidence="6" id="KW-1185">Reference proteome</keyword>
<evidence type="ECO:0000256" key="1">
    <source>
        <dbReference type="ARBA" id="ARBA00023016"/>
    </source>
</evidence>
<evidence type="ECO:0000259" key="4">
    <source>
        <dbReference type="PROSITE" id="PS01031"/>
    </source>
</evidence>
<evidence type="ECO:0000256" key="3">
    <source>
        <dbReference type="RuleBase" id="RU003616"/>
    </source>
</evidence>
<dbReference type="STRING" id="1198029.A0A1U7LRA1"/>
<keyword evidence="1 5" id="KW-0346">Stress response</keyword>
<name>A0A1U7LRA1_NEOID</name>
<evidence type="ECO:0000256" key="2">
    <source>
        <dbReference type="PROSITE-ProRule" id="PRU00285"/>
    </source>
</evidence>
<sequence>MTSLIPFHDLVQDFMAWDDRRQLRPAESQSTSRVRPLCPLLEVYEADGCVKVNMELPGIKAYISINLDSLNNSLTISGEFKDESKKEHKGRMYSDRRSGFFSRTVTLPAPADTEKIDAKLADGVLTLDIRTAQGKGVRKIPIA</sequence>
<dbReference type="PANTHER" id="PTHR11527">
    <property type="entry name" value="HEAT-SHOCK PROTEIN 20 FAMILY MEMBER"/>
    <property type="match status" value="1"/>
</dbReference>
<dbReference type="PROSITE" id="PS01031">
    <property type="entry name" value="SHSP"/>
    <property type="match status" value="1"/>
</dbReference>
<reference evidence="5 6" key="1">
    <citation type="submission" date="2016-04" db="EMBL/GenBank/DDBJ databases">
        <title>Evolutionary innovation and constraint leading to complex multicellularity in the Ascomycota.</title>
        <authorList>
            <person name="Cisse O."/>
            <person name="Nguyen A."/>
            <person name="Hewitt D.A."/>
            <person name="Jedd G."/>
            <person name="Stajich J.E."/>
        </authorList>
    </citation>
    <scope>NUCLEOTIDE SEQUENCE [LARGE SCALE GENOMIC DNA]</scope>
    <source>
        <strain evidence="5 6">DAH-3</strain>
    </source>
</reference>
<dbReference type="CDD" id="cd06464">
    <property type="entry name" value="ACD_sHsps-like"/>
    <property type="match status" value="1"/>
</dbReference>
<dbReference type="InterPro" id="IPR002068">
    <property type="entry name" value="A-crystallin/Hsp20_dom"/>
</dbReference>
<dbReference type="OrthoDB" id="5511210at2759"/>
<gene>
    <name evidence="5" type="ORF">NEOLI_002300</name>
</gene>
<evidence type="ECO:0000313" key="5">
    <source>
        <dbReference type="EMBL" id="OLL25187.1"/>
    </source>
</evidence>
<evidence type="ECO:0000313" key="6">
    <source>
        <dbReference type="Proteomes" id="UP000186594"/>
    </source>
</evidence>
<dbReference type="Gene3D" id="2.60.40.790">
    <property type="match status" value="1"/>
</dbReference>